<dbReference type="EMBL" id="MU274958">
    <property type="protein sequence ID" value="KAI0083639.1"/>
    <property type="molecule type" value="Genomic_DNA"/>
</dbReference>
<accession>A0ACB8TNS1</accession>
<organism evidence="1 2">
    <name type="scientific">Irpex rosettiformis</name>
    <dbReference type="NCBI Taxonomy" id="378272"/>
    <lineage>
        <taxon>Eukaryota</taxon>
        <taxon>Fungi</taxon>
        <taxon>Dikarya</taxon>
        <taxon>Basidiomycota</taxon>
        <taxon>Agaricomycotina</taxon>
        <taxon>Agaricomycetes</taxon>
        <taxon>Polyporales</taxon>
        <taxon>Irpicaceae</taxon>
        <taxon>Irpex</taxon>
    </lineage>
</organism>
<dbReference type="Proteomes" id="UP001055072">
    <property type="component" value="Unassembled WGS sequence"/>
</dbReference>
<name>A0ACB8TNS1_9APHY</name>
<comment type="caution">
    <text evidence="1">The sequence shown here is derived from an EMBL/GenBank/DDBJ whole genome shotgun (WGS) entry which is preliminary data.</text>
</comment>
<sequence length="253" mass="28495">MQVISEDTKQMRAISSSDIATDQMIFTHSQPAQDNVPEYVGFRSLMNTESQLLSSTKFMKRDEFSDSPTPDTPRRNIHPGVIAAIVLATLVVVSGLIACFLIKSRRAPWQKPKEQNEKRRRRGFVKFSCAYGHKLPSPKERTNPTCILPVFSQHATVISCREESSQTHTGSTQVITTLTPSVLFTSVIDTSEVFSEGPTANSPRLSYEQGYSRSRRMRSSQMISFTDRSWEDDWVHIPRRPPSAKVKERTGAA</sequence>
<gene>
    <name evidence="1" type="ORF">BDY19DRAFT_621069</name>
</gene>
<keyword evidence="2" id="KW-1185">Reference proteome</keyword>
<reference evidence="1" key="1">
    <citation type="journal article" date="2021" name="Environ. Microbiol.">
        <title>Gene family expansions and transcriptome signatures uncover fungal adaptations to wood decay.</title>
        <authorList>
            <person name="Hage H."/>
            <person name="Miyauchi S."/>
            <person name="Viragh M."/>
            <person name="Drula E."/>
            <person name="Min B."/>
            <person name="Chaduli D."/>
            <person name="Navarro D."/>
            <person name="Favel A."/>
            <person name="Norest M."/>
            <person name="Lesage-Meessen L."/>
            <person name="Balint B."/>
            <person name="Merenyi Z."/>
            <person name="de Eugenio L."/>
            <person name="Morin E."/>
            <person name="Martinez A.T."/>
            <person name="Baldrian P."/>
            <person name="Stursova M."/>
            <person name="Martinez M.J."/>
            <person name="Novotny C."/>
            <person name="Magnuson J.K."/>
            <person name="Spatafora J.W."/>
            <person name="Maurice S."/>
            <person name="Pangilinan J."/>
            <person name="Andreopoulos W."/>
            <person name="LaButti K."/>
            <person name="Hundley H."/>
            <person name="Na H."/>
            <person name="Kuo A."/>
            <person name="Barry K."/>
            <person name="Lipzen A."/>
            <person name="Henrissat B."/>
            <person name="Riley R."/>
            <person name="Ahrendt S."/>
            <person name="Nagy L.G."/>
            <person name="Grigoriev I.V."/>
            <person name="Martin F."/>
            <person name="Rosso M.N."/>
        </authorList>
    </citation>
    <scope>NUCLEOTIDE SEQUENCE</scope>
    <source>
        <strain evidence="1">CBS 384.51</strain>
    </source>
</reference>
<proteinExistence type="predicted"/>
<evidence type="ECO:0000313" key="1">
    <source>
        <dbReference type="EMBL" id="KAI0083639.1"/>
    </source>
</evidence>
<evidence type="ECO:0000313" key="2">
    <source>
        <dbReference type="Proteomes" id="UP001055072"/>
    </source>
</evidence>
<protein>
    <submittedName>
        <fullName evidence="1">Uncharacterized protein</fullName>
    </submittedName>
</protein>